<dbReference type="InterPro" id="IPR025166">
    <property type="entry name" value="Integrase_DNA_bind_dom"/>
</dbReference>
<dbReference type="InterPro" id="IPR038488">
    <property type="entry name" value="Integrase_DNA-bd_sf"/>
</dbReference>
<evidence type="ECO:0000256" key="2">
    <source>
        <dbReference type="ARBA" id="ARBA00022908"/>
    </source>
</evidence>
<dbReference type="AlphaFoldDB" id="A0AAX3FW93"/>
<comment type="similarity">
    <text evidence="1">Belongs to the 'phage' integrase family.</text>
</comment>
<dbReference type="Gene3D" id="3.30.160.390">
    <property type="entry name" value="Integrase, DNA-binding domain"/>
    <property type="match status" value="1"/>
</dbReference>
<sequence>MALSDTTVRQARITGNDYSIGDTDGLALNVTARGGKIWRFRYYWAGVQKRMSLGS</sequence>
<evidence type="ECO:0000256" key="1">
    <source>
        <dbReference type="ARBA" id="ARBA00008857"/>
    </source>
</evidence>
<dbReference type="InterPro" id="IPR050808">
    <property type="entry name" value="Phage_Integrase"/>
</dbReference>
<dbReference type="PANTHER" id="PTHR30629:SF2">
    <property type="entry name" value="PROPHAGE INTEGRASE INTS-RELATED"/>
    <property type="match status" value="1"/>
</dbReference>
<keyword evidence="2" id="KW-0229">DNA integration</keyword>
<name>A0AAX3FW93_9PSED</name>
<evidence type="ECO:0000313" key="5">
    <source>
        <dbReference type="Proteomes" id="UP000277437"/>
    </source>
</evidence>
<dbReference type="Pfam" id="PF13356">
    <property type="entry name" value="Arm-DNA-bind_3"/>
    <property type="match status" value="1"/>
</dbReference>
<dbReference type="PANTHER" id="PTHR30629">
    <property type="entry name" value="PROPHAGE INTEGRASE"/>
    <property type="match status" value="1"/>
</dbReference>
<dbReference type="Proteomes" id="UP000277437">
    <property type="component" value="Chromosome"/>
</dbReference>
<protein>
    <submittedName>
        <fullName evidence="4">Integrase family protein</fullName>
    </submittedName>
</protein>
<feature type="domain" description="Integrase DNA-binding" evidence="3">
    <location>
        <begin position="3"/>
        <end position="55"/>
    </location>
</feature>
<organism evidence="4 5">
    <name type="scientific">Pseudomonas chlororaphis</name>
    <dbReference type="NCBI Taxonomy" id="587753"/>
    <lineage>
        <taxon>Bacteria</taxon>
        <taxon>Pseudomonadati</taxon>
        <taxon>Pseudomonadota</taxon>
        <taxon>Gammaproteobacteria</taxon>
        <taxon>Pseudomonadales</taxon>
        <taxon>Pseudomonadaceae</taxon>
        <taxon>Pseudomonas</taxon>
    </lineage>
</organism>
<proteinExistence type="inferred from homology"/>
<evidence type="ECO:0000313" key="4">
    <source>
        <dbReference type="EMBL" id="VEF74279.1"/>
    </source>
</evidence>
<accession>A0AAX3FW93</accession>
<dbReference type="GO" id="GO:0015074">
    <property type="term" value="P:DNA integration"/>
    <property type="evidence" value="ECO:0007669"/>
    <property type="project" value="UniProtKB-KW"/>
</dbReference>
<reference evidence="4 5" key="1">
    <citation type="submission" date="2018-12" db="EMBL/GenBank/DDBJ databases">
        <authorList>
            <consortium name="Pathogen Informatics"/>
        </authorList>
    </citation>
    <scope>NUCLEOTIDE SEQUENCE [LARGE SCALE GENOMIC DNA]</scope>
    <source>
        <strain evidence="4 5">NCTC7357</strain>
    </source>
</reference>
<dbReference type="EMBL" id="LR134334">
    <property type="protein sequence ID" value="VEF74279.1"/>
    <property type="molecule type" value="Genomic_DNA"/>
</dbReference>
<evidence type="ECO:0000259" key="3">
    <source>
        <dbReference type="Pfam" id="PF13356"/>
    </source>
</evidence>
<gene>
    <name evidence="4" type="primary">intA_1</name>
    <name evidence="4" type="ORF">NCTC7357_02570</name>
</gene>